<evidence type="ECO:0000313" key="1">
    <source>
        <dbReference type="EMBL" id="ACT92895.1"/>
    </source>
</evidence>
<keyword evidence="2" id="KW-1185">Reference proteome</keyword>
<dbReference type="eggNOG" id="ENOG5031YMS">
    <property type="taxonomic scope" value="Bacteria"/>
</dbReference>
<accession>C6VSS3</accession>
<dbReference type="Pfam" id="PF09697">
    <property type="entry name" value="Porph_ging"/>
    <property type="match status" value="1"/>
</dbReference>
<evidence type="ECO:0000313" key="2">
    <source>
        <dbReference type="Proteomes" id="UP000002011"/>
    </source>
</evidence>
<proteinExistence type="predicted"/>
<dbReference type="EMBL" id="CP001619">
    <property type="protein sequence ID" value="ACT92895.1"/>
    <property type="molecule type" value="Genomic_DNA"/>
</dbReference>
<dbReference type="HOGENOM" id="CLU_066214_1_2_10"/>
<dbReference type="InterPro" id="IPR005901">
    <property type="entry name" value="GLPGLI"/>
</dbReference>
<gene>
    <name evidence="1" type="ordered locus">Dfer_1653</name>
</gene>
<dbReference type="KEGG" id="dfe:Dfer_1653"/>
<dbReference type="NCBIfam" id="TIGR01200">
    <property type="entry name" value="GLPGLI"/>
    <property type="match status" value="1"/>
</dbReference>
<organism evidence="1 2">
    <name type="scientific">Dyadobacter fermentans (strain ATCC 700827 / DSM 18053 / CIP 107007 / KCTC 52180 / NS114)</name>
    <dbReference type="NCBI Taxonomy" id="471854"/>
    <lineage>
        <taxon>Bacteria</taxon>
        <taxon>Pseudomonadati</taxon>
        <taxon>Bacteroidota</taxon>
        <taxon>Cytophagia</taxon>
        <taxon>Cytophagales</taxon>
        <taxon>Spirosomataceae</taxon>
        <taxon>Dyadobacter</taxon>
    </lineage>
</organism>
<dbReference type="AlphaFoldDB" id="C6VSS3"/>
<reference evidence="1 2" key="1">
    <citation type="journal article" date="2009" name="Stand. Genomic Sci.">
        <title>Complete genome sequence of Dyadobacter fermentans type strain (NS114).</title>
        <authorList>
            <person name="Lang E."/>
            <person name="Lapidus A."/>
            <person name="Chertkov O."/>
            <person name="Brettin T."/>
            <person name="Detter J.C."/>
            <person name="Han C."/>
            <person name="Copeland A."/>
            <person name="Glavina Del Rio T."/>
            <person name="Nolan M."/>
            <person name="Chen F."/>
            <person name="Lucas S."/>
            <person name="Tice H."/>
            <person name="Cheng J.F."/>
            <person name="Land M."/>
            <person name="Hauser L."/>
            <person name="Chang Y.J."/>
            <person name="Jeffries C.D."/>
            <person name="Kopitz M."/>
            <person name="Bruce D."/>
            <person name="Goodwin L."/>
            <person name="Pitluck S."/>
            <person name="Ovchinnikova G."/>
            <person name="Pati A."/>
            <person name="Ivanova N."/>
            <person name="Mavrommatis K."/>
            <person name="Chen A."/>
            <person name="Palaniappan K."/>
            <person name="Chain P."/>
            <person name="Bristow J."/>
            <person name="Eisen J.A."/>
            <person name="Markowitz V."/>
            <person name="Hugenholtz P."/>
            <person name="Goker M."/>
            <person name="Rohde M."/>
            <person name="Kyrpides N.C."/>
            <person name="Klenk H.P."/>
        </authorList>
    </citation>
    <scope>NUCLEOTIDE SEQUENCE [LARGE SCALE GENOMIC DNA]</scope>
    <source>
        <strain evidence="2">ATCC 700827 / DSM 18053 / CIP 107007 / KCTC 52180 / NS114</strain>
    </source>
</reference>
<evidence type="ECO:0008006" key="3">
    <source>
        <dbReference type="Google" id="ProtNLM"/>
    </source>
</evidence>
<name>C6VSS3_DYAFD</name>
<dbReference type="Proteomes" id="UP000002011">
    <property type="component" value="Chromosome"/>
</dbReference>
<protein>
    <recommendedName>
        <fullName evidence="3">GLPGLI family protein</fullName>
    </recommendedName>
</protein>
<sequence>MSQGKESTPVPYDVTCSFQLTFFPDSTNTGAKTETFLLFFNQEQSLFKSRNRFLSDSAIVASERSQNRRDLMSFLQSHRTDFNFNIVKKGCNAVHTTDQIHHNYFTYPETAGHLQWTLTQDTMTITGYPAQRATTAFGGRKWDAWFTEAVPVSEGPYKFCGLPGLIIRLTDSRKQYDFVLNGLTQSRRELAGQMPQSVKTDKRTFIKKQQEYRANPIGVAEQSGVVFTSGRSEIAQRVQQKIKSDNNPIEFFPN</sequence>